<organism evidence="2 3">
    <name type="scientific">Sphingobacterium athyrii</name>
    <dbReference type="NCBI Taxonomy" id="2152717"/>
    <lineage>
        <taxon>Bacteria</taxon>
        <taxon>Pseudomonadati</taxon>
        <taxon>Bacteroidota</taxon>
        <taxon>Sphingobacteriia</taxon>
        <taxon>Sphingobacteriales</taxon>
        <taxon>Sphingobacteriaceae</taxon>
        <taxon>Sphingobacterium</taxon>
    </lineage>
</organism>
<dbReference type="GO" id="GO:0008236">
    <property type="term" value="F:serine-type peptidase activity"/>
    <property type="evidence" value="ECO:0007669"/>
    <property type="project" value="InterPro"/>
</dbReference>
<dbReference type="Gene3D" id="3.90.226.10">
    <property type="entry name" value="2-enoyl-CoA Hydratase, Chain A, domain 1"/>
    <property type="match status" value="1"/>
</dbReference>
<dbReference type="AlphaFoldDB" id="A0A363NLQ5"/>
<evidence type="ECO:0000313" key="2">
    <source>
        <dbReference type="EMBL" id="PUV21571.1"/>
    </source>
</evidence>
<proteinExistence type="predicted"/>
<dbReference type="InterPro" id="IPR029045">
    <property type="entry name" value="ClpP/crotonase-like_dom_sf"/>
</dbReference>
<dbReference type="GO" id="GO:0007165">
    <property type="term" value="P:signal transduction"/>
    <property type="evidence" value="ECO:0007669"/>
    <property type="project" value="TreeGrafter"/>
</dbReference>
<dbReference type="PANTHER" id="PTHR32060:SF30">
    <property type="entry name" value="CARBOXY-TERMINAL PROCESSING PROTEASE CTPA"/>
    <property type="match status" value="1"/>
</dbReference>
<comment type="caution">
    <text evidence="2">The sequence shown here is derived from an EMBL/GenBank/DDBJ whole genome shotgun (WGS) entry which is preliminary data.</text>
</comment>
<name>A0A363NLQ5_9SPHI</name>
<protein>
    <recommendedName>
        <fullName evidence="1">Tail specific protease domain-containing protein</fullName>
    </recommendedName>
</protein>
<feature type="domain" description="Tail specific protease" evidence="1">
    <location>
        <begin position="68"/>
        <end position="230"/>
    </location>
</feature>
<dbReference type="SUPFAM" id="SSF52096">
    <property type="entry name" value="ClpP/crotonase"/>
    <property type="match status" value="1"/>
</dbReference>
<evidence type="ECO:0000259" key="1">
    <source>
        <dbReference type="Pfam" id="PF03572"/>
    </source>
</evidence>
<sequence>MQILSINGEHVLAEDSFLEQWKKSLSMSFIKLEVTEDGIKKREVRLNAASYEINPVVKQNILRNGERKIGYFALNSFTPIQNARKYLTPIFLSFSQEKINELIIDLRYNQGGYQVTADYIANAVVPISTNGKIMYTEHYNRQMQGGNSKVLENYKLYDEYNRPVIINGKEISLYDIDYSVEANTTYFHKDEGLTDLKKVYFIVSNKTASASELLINILKPYMDVQVIGVSEDNLSAVYTYGKPVGSFGIPMDQFDLYLGMYELKNANRENNYFKGIKADISLNDDTDTDFGMQYDPAIAWILGMEKKRMELKASSKIRKDRYSFYFNTDRLIGNIKNRSELKIKMK</sequence>
<keyword evidence="3" id="KW-1185">Reference proteome</keyword>
<dbReference type="GO" id="GO:0004175">
    <property type="term" value="F:endopeptidase activity"/>
    <property type="evidence" value="ECO:0007669"/>
    <property type="project" value="TreeGrafter"/>
</dbReference>
<dbReference type="EMBL" id="QCXX01000010">
    <property type="protein sequence ID" value="PUV21571.1"/>
    <property type="molecule type" value="Genomic_DNA"/>
</dbReference>
<reference evidence="2 3" key="1">
    <citation type="submission" date="2018-04" db="EMBL/GenBank/DDBJ databases">
        <title>Sphingobacterium sp. M46 Genome.</title>
        <authorList>
            <person name="Cheng J."/>
            <person name="Li Y."/>
        </authorList>
    </citation>
    <scope>NUCLEOTIDE SEQUENCE [LARGE SCALE GENOMIC DNA]</scope>
    <source>
        <strain evidence="2 3">M46</strain>
    </source>
</reference>
<evidence type="ECO:0000313" key="3">
    <source>
        <dbReference type="Proteomes" id="UP000250831"/>
    </source>
</evidence>
<gene>
    <name evidence="2" type="ORF">DCO56_27510</name>
</gene>
<dbReference type="GO" id="GO:0006508">
    <property type="term" value="P:proteolysis"/>
    <property type="evidence" value="ECO:0007669"/>
    <property type="project" value="InterPro"/>
</dbReference>
<dbReference type="PANTHER" id="PTHR32060">
    <property type="entry name" value="TAIL-SPECIFIC PROTEASE"/>
    <property type="match status" value="1"/>
</dbReference>
<dbReference type="Pfam" id="PF03572">
    <property type="entry name" value="Peptidase_S41"/>
    <property type="match status" value="1"/>
</dbReference>
<dbReference type="GO" id="GO:0030288">
    <property type="term" value="C:outer membrane-bounded periplasmic space"/>
    <property type="evidence" value="ECO:0007669"/>
    <property type="project" value="TreeGrafter"/>
</dbReference>
<accession>A0A363NLQ5</accession>
<dbReference type="InterPro" id="IPR005151">
    <property type="entry name" value="Tail-specific_protease"/>
</dbReference>
<dbReference type="Proteomes" id="UP000250831">
    <property type="component" value="Unassembled WGS sequence"/>
</dbReference>